<dbReference type="SUPFAM" id="SSF46689">
    <property type="entry name" value="Homeodomain-like"/>
    <property type="match status" value="1"/>
</dbReference>
<evidence type="ECO:0000256" key="2">
    <source>
        <dbReference type="PROSITE-ProRule" id="PRU00335"/>
    </source>
</evidence>
<protein>
    <recommendedName>
        <fullName evidence="3">HTH tetR-type domain-containing protein</fullName>
    </recommendedName>
</protein>
<dbReference type="InterPro" id="IPR009057">
    <property type="entry name" value="Homeodomain-like_sf"/>
</dbReference>
<evidence type="ECO:0000313" key="4">
    <source>
        <dbReference type="EMBL" id="GGP82084.1"/>
    </source>
</evidence>
<evidence type="ECO:0000259" key="3">
    <source>
        <dbReference type="PROSITE" id="PS50977"/>
    </source>
</evidence>
<dbReference type="Gene3D" id="1.10.357.10">
    <property type="entry name" value="Tetracycline Repressor, domain 2"/>
    <property type="match status" value="1"/>
</dbReference>
<dbReference type="PANTHER" id="PTHR30055:SF209">
    <property type="entry name" value="POSSIBLE TRANSCRIPTIONAL REGULATORY PROTEIN (PROBABLY TETR-FAMILY)"/>
    <property type="match status" value="1"/>
</dbReference>
<dbReference type="PRINTS" id="PR00455">
    <property type="entry name" value="HTHTETR"/>
</dbReference>
<dbReference type="GO" id="GO:0003700">
    <property type="term" value="F:DNA-binding transcription factor activity"/>
    <property type="evidence" value="ECO:0007669"/>
    <property type="project" value="TreeGrafter"/>
</dbReference>
<dbReference type="PANTHER" id="PTHR30055">
    <property type="entry name" value="HTH-TYPE TRANSCRIPTIONAL REGULATOR RUTR"/>
    <property type="match status" value="1"/>
</dbReference>
<gene>
    <name evidence="4" type="ORF">GCM10010185_65210</name>
</gene>
<dbReference type="GO" id="GO:0000976">
    <property type="term" value="F:transcription cis-regulatory region binding"/>
    <property type="evidence" value="ECO:0007669"/>
    <property type="project" value="TreeGrafter"/>
</dbReference>
<keyword evidence="5" id="KW-1185">Reference proteome</keyword>
<reference evidence="4" key="2">
    <citation type="submission" date="2020-09" db="EMBL/GenBank/DDBJ databases">
        <authorList>
            <person name="Sun Q."/>
            <person name="Ohkuma M."/>
        </authorList>
    </citation>
    <scope>NUCLEOTIDE SEQUENCE</scope>
    <source>
        <strain evidence="4">JCM 3313</strain>
    </source>
</reference>
<evidence type="ECO:0000256" key="1">
    <source>
        <dbReference type="ARBA" id="ARBA00023125"/>
    </source>
</evidence>
<comment type="caution">
    <text evidence="4">The sequence shown here is derived from an EMBL/GenBank/DDBJ whole genome shotgun (WGS) entry which is preliminary data.</text>
</comment>
<dbReference type="Proteomes" id="UP000639606">
    <property type="component" value="Unassembled WGS sequence"/>
</dbReference>
<dbReference type="InterPro" id="IPR050109">
    <property type="entry name" value="HTH-type_TetR-like_transc_reg"/>
</dbReference>
<proteinExistence type="predicted"/>
<organism evidence="4 5">
    <name type="scientific">Saccharothrix coeruleofusca</name>
    <dbReference type="NCBI Taxonomy" id="33919"/>
    <lineage>
        <taxon>Bacteria</taxon>
        <taxon>Bacillati</taxon>
        <taxon>Actinomycetota</taxon>
        <taxon>Actinomycetes</taxon>
        <taxon>Pseudonocardiales</taxon>
        <taxon>Pseudonocardiaceae</taxon>
        <taxon>Saccharothrix</taxon>
    </lineage>
</organism>
<keyword evidence="1 2" id="KW-0238">DNA-binding</keyword>
<dbReference type="PROSITE" id="PS50977">
    <property type="entry name" value="HTH_TETR_2"/>
    <property type="match status" value="1"/>
</dbReference>
<dbReference type="InterPro" id="IPR001647">
    <property type="entry name" value="HTH_TetR"/>
</dbReference>
<reference evidence="4" key="1">
    <citation type="journal article" date="2014" name="Int. J. Syst. Evol. Microbiol.">
        <title>Complete genome sequence of Corynebacterium casei LMG S-19264T (=DSM 44701T), isolated from a smear-ripened cheese.</title>
        <authorList>
            <consortium name="US DOE Joint Genome Institute (JGI-PGF)"/>
            <person name="Walter F."/>
            <person name="Albersmeier A."/>
            <person name="Kalinowski J."/>
            <person name="Ruckert C."/>
        </authorList>
    </citation>
    <scope>NUCLEOTIDE SEQUENCE</scope>
    <source>
        <strain evidence="4">JCM 3313</strain>
    </source>
</reference>
<accession>A0A918ATH1</accession>
<feature type="DNA-binding region" description="H-T-H motif" evidence="2">
    <location>
        <begin position="42"/>
        <end position="61"/>
    </location>
</feature>
<evidence type="ECO:0000313" key="5">
    <source>
        <dbReference type="Proteomes" id="UP000639606"/>
    </source>
</evidence>
<dbReference type="EMBL" id="BMRG01000022">
    <property type="protein sequence ID" value="GGP82084.1"/>
    <property type="molecule type" value="Genomic_DNA"/>
</dbReference>
<dbReference type="AlphaFoldDB" id="A0A918ATH1"/>
<dbReference type="Pfam" id="PF00440">
    <property type="entry name" value="TetR_N"/>
    <property type="match status" value="1"/>
</dbReference>
<name>A0A918ATH1_9PSEU</name>
<sequence>MDIALTPVGSTPPLRADAARNRARLLEAAARLAEEHGAANLTMDAVAAAACVGKGTVFRRFGDRTGLLQALLDHSEQRLQAEFMNGPPPLGPGAPAVDRLHAFGPAVIRHEHTHRDLYLAAVPATGRRFEVPAYSLRLTHVAVLLRQAGAGGDVQPRALALMGYLDSALIDHLLTRRGMSPERLEAGWHDLVSRLA</sequence>
<dbReference type="RefSeq" id="WP_189227185.1">
    <property type="nucleotide sequence ID" value="NZ_BMRG01000022.1"/>
</dbReference>
<feature type="domain" description="HTH tetR-type" evidence="3">
    <location>
        <begin position="19"/>
        <end position="79"/>
    </location>
</feature>